<organism evidence="6 7">
    <name type="scientific">Chara braunii</name>
    <name type="common">Braun's stonewort</name>
    <dbReference type="NCBI Taxonomy" id="69332"/>
    <lineage>
        <taxon>Eukaryota</taxon>
        <taxon>Viridiplantae</taxon>
        <taxon>Streptophyta</taxon>
        <taxon>Charophyceae</taxon>
        <taxon>Charales</taxon>
        <taxon>Characeae</taxon>
        <taxon>Chara</taxon>
    </lineage>
</organism>
<proteinExistence type="predicted"/>
<dbReference type="CDD" id="cd18793">
    <property type="entry name" value="SF2_C_SNF"/>
    <property type="match status" value="1"/>
</dbReference>
<dbReference type="PANTHER" id="PTHR45626:SF16">
    <property type="entry name" value="ATP-DEPENDENT HELICASE ULS1"/>
    <property type="match status" value="1"/>
</dbReference>
<accession>A0A388LS48</accession>
<dbReference type="Pfam" id="PF00271">
    <property type="entry name" value="Helicase_C"/>
    <property type="match status" value="1"/>
</dbReference>
<dbReference type="GO" id="GO:0006281">
    <property type="term" value="P:DNA repair"/>
    <property type="evidence" value="ECO:0007669"/>
    <property type="project" value="TreeGrafter"/>
</dbReference>
<name>A0A388LS48_CHABU</name>
<protein>
    <recommendedName>
        <fullName evidence="5">Helicase C-terminal domain-containing protein</fullName>
    </recommendedName>
</protein>
<dbReference type="SMART" id="SM00490">
    <property type="entry name" value="HELICc"/>
    <property type="match status" value="1"/>
</dbReference>
<comment type="caution">
    <text evidence="6">The sequence shown here is derived from an EMBL/GenBank/DDBJ whole genome shotgun (WGS) entry which is preliminary data.</text>
</comment>
<feature type="domain" description="Helicase C-terminal" evidence="5">
    <location>
        <begin position="131"/>
        <end position="292"/>
    </location>
</feature>
<reference evidence="6 7" key="1">
    <citation type="journal article" date="2018" name="Cell">
        <title>The Chara Genome: Secondary Complexity and Implications for Plant Terrestrialization.</title>
        <authorList>
            <person name="Nishiyama T."/>
            <person name="Sakayama H."/>
            <person name="Vries J.D."/>
            <person name="Buschmann H."/>
            <person name="Saint-Marcoux D."/>
            <person name="Ullrich K.K."/>
            <person name="Haas F.B."/>
            <person name="Vanderstraeten L."/>
            <person name="Becker D."/>
            <person name="Lang D."/>
            <person name="Vosolsobe S."/>
            <person name="Rombauts S."/>
            <person name="Wilhelmsson P.K.I."/>
            <person name="Janitza P."/>
            <person name="Kern R."/>
            <person name="Heyl A."/>
            <person name="Rumpler F."/>
            <person name="Villalobos L.I.A.C."/>
            <person name="Clay J.M."/>
            <person name="Skokan R."/>
            <person name="Toyoda A."/>
            <person name="Suzuki Y."/>
            <person name="Kagoshima H."/>
            <person name="Schijlen E."/>
            <person name="Tajeshwar N."/>
            <person name="Catarino B."/>
            <person name="Hetherington A.J."/>
            <person name="Saltykova A."/>
            <person name="Bonnot C."/>
            <person name="Breuninger H."/>
            <person name="Symeonidi A."/>
            <person name="Radhakrishnan G.V."/>
            <person name="Van Nieuwerburgh F."/>
            <person name="Deforce D."/>
            <person name="Chang C."/>
            <person name="Karol K.G."/>
            <person name="Hedrich R."/>
            <person name="Ulvskov P."/>
            <person name="Glockner G."/>
            <person name="Delwiche C.F."/>
            <person name="Petrasek J."/>
            <person name="Van de Peer Y."/>
            <person name="Friml J."/>
            <person name="Beilby M."/>
            <person name="Dolan L."/>
            <person name="Kohara Y."/>
            <person name="Sugano S."/>
            <person name="Fujiyama A."/>
            <person name="Delaux P.-M."/>
            <person name="Quint M."/>
            <person name="TheiBen G."/>
            <person name="Hagemann M."/>
            <person name="Harholt J."/>
            <person name="Dunand C."/>
            <person name="Zachgo S."/>
            <person name="Langdale J."/>
            <person name="Maumus F."/>
            <person name="Straeten D.V.D."/>
            <person name="Gould S.B."/>
            <person name="Rensing S.A."/>
        </authorList>
    </citation>
    <scope>NUCLEOTIDE SEQUENCE [LARGE SCALE GENOMIC DNA]</scope>
    <source>
        <strain evidence="6 7">S276</strain>
    </source>
</reference>
<dbReference type="SUPFAM" id="SSF52540">
    <property type="entry name" value="P-loop containing nucleoside triphosphate hydrolases"/>
    <property type="match status" value="1"/>
</dbReference>
<keyword evidence="2" id="KW-0378">Hydrolase</keyword>
<dbReference type="InterPro" id="IPR027417">
    <property type="entry name" value="P-loop_NTPase"/>
</dbReference>
<dbReference type="GO" id="GO:0005524">
    <property type="term" value="F:ATP binding"/>
    <property type="evidence" value="ECO:0007669"/>
    <property type="project" value="UniProtKB-KW"/>
</dbReference>
<dbReference type="AlphaFoldDB" id="A0A388LS48"/>
<evidence type="ECO:0000256" key="3">
    <source>
        <dbReference type="ARBA" id="ARBA00022840"/>
    </source>
</evidence>
<dbReference type="EMBL" id="BFEA01000507">
    <property type="protein sequence ID" value="GBG85170.1"/>
    <property type="molecule type" value="Genomic_DNA"/>
</dbReference>
<evidence type="ECO:0000256" key="1">
    <source>
        <dbReference type="ARBA" id="ARBA00022741"/>
    </source>
</evidence>
<sequence>MNNEEASGTSSPYACPTCSTPLTRKDVHTSAALRDCCSPPGETEQPESGDGADGVGSDNKGTSSWAMSSKINAVMDTLMKLPKLAAEPNHSSSSSLDGKAIVHASSEDNDDSQELATNSITGLGEEGKKSIVLHNVKSTEAREKALVFSQWTSMLDLLEVHLKERGLNFRRLDGTMSVAARDRAVMEFKTQPEVTVMLMSLKAASLGLNLVAACHVLLTDIWWNPTTEDQAIDRSHRIGQLRPVNVSRFTVKNTIEDRILALQEKKRQMVASAFGETCQSAERSRLTLEDLHFLFRTRFHGGA</sequence>
<evidence type="ECO:0000256" key="4">
    <source>
        <dbReference type="SAM" id="MobiDB-lite"/>
    </source>
</evidence>
<dbReference type="Proteomes" id="UP000265515">
    <property type="component" value="Unassembled WGS sequence"/>
</dbReference>
<evidence type="ECO:0000259" key="5">
    <source>
        <dbReference type="PROSITE" id="PS51194"/>
    </source>
</evidence>
<dbReference type="PANTHER" id="PTHR45626">
    <property type="entry name" value="TRANSCRIPTION TERMINATION FACTOR 2-RELATED"/>
    <property type="match status" value="1"/>
</dbReference>
<dbReference type="GO" id="GO:0016787">
    <property type="term" value="F:hydrolase activity"/>
    <property type="evidence" value="ECO:0007669"/>
    <property type="project" value="UniProtKB-KW"/>
</dbReference>
<dbReference type="InterPro" id="IPR050628">
    <property type="entry name" value="SNF2_RAD54_helicase_TF"/>
</dbReference>
<dbReference type="PROSITE" id="PS51194">
    <property type="entry name" value="HELICASE_CTER"/>
    <property type="match status" value="1"/>
</dbReference>
<evidence type="ECO:0000256" key="2">
    <source>
        <dbReference type="ARBA" id="ARBA00022801"/>
    </source>
</evidence>
<gene>
    <name evidence="6" type="ORF">CBR_g39735</name>
</gene>
<dbReference type="InterPro" id="IPR049730">
    <property type="entry name" value="SNF2/RAD54-like_C"/>
</dbReference>
<dbReference type="GO" id="GO:0008094">
    <property type="term" value="F:ATP-dependent activity, acting on DNA"/>
    <property type="evidence" value="ECO:0007669"/>
    <property type="project" value="TreeGrafter"/>
</dbReference>
<keyword evidence="3" id="KW-0067">ATP-binding</keyword>
<dbReference type="OrthoDB" id="675204at2759"/>
<feature type="region of interest" description="Disordered" evidence="4">
    <location>
        <begin position="1"/>
        <end position="64"/>
    </location>
</feature>
<dbReference type="Gene3D" id="3.40.50.300">
    <property type="entry name" value="P-loop containing nucleotide triphosphate hydrolases"/>
    <property type="match status" value="1"/>
</dbReference>
<dbReference type="Gramene" id="GBG85170">
    <property type="protein sequence ID" value="GBG85170"/>
    <property type="gene ID" value="CBR_g39735"/>
</dbReference>
<keyword evidence="7" id="KW-1185">Reference proteome</keyword>
<dbReference type="GO" id="GO:0005634">
    <property type="term" value="C:nucleus"/>
    <property type="evidence" value="ECO:0007669"/>
    <property type="project" value="TreeGrafter"/>
</dbReference>
<dbReference type="STRING" id="69332.A0A388LS48"/>
<keyword evidence="1" id="KW-0547">Nucleotide-binding</keyword>
<evidence type="ECO:0000313" key="6">
    <source>
        <dbReference type="EMBL" id="GBG85170.1"/>
    </source>
</evidence>
<dbReference type="InterPro" id="IPR001650">
    <property type="entry name" value="Helicase_C-like"/>
</dbReference>
<evidence type="ECO:0000313" key="7">
    <source>
        <dbReference type="Proteomes" id="UP000265515"/>
    </source>
</evidence>
<feature type="compositionally biased region" description="Polar residues" evidence="4">
    <location>
        <begin position="1"/>
        <end position="22"/>
    </location>
</feature>